<protein>
    <submittedName>
        <fullName evidence="1">Metallopeptidase family protein</fullName>
    </submittedName>
</protein>
<dbReference type="EMBL" id="JADWOX010000019">
    <property type="protein sequence ID" value="MBI1686127.1"/>
    <property type="molecule type" value="Genomic_DNA"/>
</dbReference>
<evidence type="ECO:0000313" key="2">
    <source>
        <dbReference type="Proteomes" id="UP000639859"/>
    </source>
</evidence>
<dbReference type="InterPro" id="IPR038555">
    <property type="entry name" value="Zincin_1_sf"/>
</dbReference>
<accession>A0ABS0T2M5</accession>
<dbReference type="SUPFAM" id="SSF55486">
    <property type="entry name" value="Metalloproteases ('zincins'), catalytic domain"/>
    <property type="match status" value="1"/>
</dbReference>
<name>A0ABS0T2M5_9CAUL</name>
<sequence length="138" mass="15428">MTWTDRLAPSLAPSLDDFAALAKAAFDALPEDFRRLTGDVVFRIDDFATDEVLGSLGIEDPFELTGLYQGVDLSRRSVLDVGGTQPSMVFLYRRPILDEWCERGDVTLGELVEHVLVHEIGHHFGLSDDDIHRIEDEA</sequence>
<organism evidence="1 2">
    <name type="scientific">Caulobacter hibisci</name>
    <dbReference type="NCBI Taxonomy" id="2035993"/>
    <lineage>
        <taxon>Bacteria</taxon>
        <taxon>Pseudomonadati</taxon>
        <taxon>Pseudomonadota</taxon>
        <taxon>Alphaproteobacteria</taxon>
        <taxon>Caulobacterales</taxon>
        <taxon>Caulobacteraceae</taxon>
        <taxon>Caulobacter</taxon>
    </lineage>
</organism>
<gene>
    <name evidence="1" type="ORF">I4Q42_20870</name>
</gene>
<dbReference type="CDD" id="cd12952">
    <property type="entry name" value="MMP_ACEL2062"/>
    <property type="match status" value="1"/>
</dbReference>
<reference evidence="1 2" key="1">
    <citation type="submission" date="2020-11" db="EMBL/GenBank/DDBJ databases">
        <title>genome sequence of strain KACC 18849.</title>
        <authorList>
            <person name="Gao J."/>
            <person name="Zhang X."/>
        </authorList>
    </citation>
    <scope>NUCLEOTIDE SEQUENCE [LARGE SCALE GENOMIC DNA]</scope>
    <source>
        <strain evidence="1 2">KACC 18849</strain>
    </source>
</reference>
<dbReference type="Pfam" id="PF06262">
    <property type="entry name" value="Zincin_1"/>
    <property type="match status" value="1"/>
</dbReference>
<comment type="caution">
    <text evidence="1">The sequence shown here is derived from an EMBL/GenBank/DDBJ whole genome shotgun (WGS) entry which is preliminary data.</text>
</comment>
<keyword evidence="2" id="KW-1185">Reference proteome</keyword>
<proteinExistence type="predicted"/>
<dbReference type="RefSeq" id="WP_198578024.1">
    <property type="nucleotide sequence ID" value="NZ_JADWOX010000019.1"/>
</dbReference>
<dbReference type="InterPro" id="IPR010428">
    <property type="entry name" value="Zincin_1"/>
</dbReference>
<dbReference type="Gene3D" id="3.30.2010.20">
    <property type="match status" value="1"/>
</dbReference>
<evidence type="ECO:0000313" key="1">
    <source>
        <dbReference type="EMBL" id="MBI1686127.1"/>
    </source>
</evidence>
<dbReference type="Proteomes" id="UP000639859">
    <property type="component" value="Unassembled WGS sequence"/>
</dbReference>